<dbReference type="PROSITE" id="PS50042">
    <property type="entry name" value="CNMP_BINDING_3"/>
    <property type="match status" value="2"/>
</dbReference>
<feature type="domain" description="Cyclic nucleotide-binding" evidence="5">
    <location>
        <begin position="146"/>
        <end position="272"/>
    </location>
</feature>
<dbReference type="STRING" id="282301.A0A267GB38"/>
<dbReference type="PANTHER" id="PTHR11635:SF152">
    <property type="entry name" value="CAMP-DEPENDENT PROTEIN KINASE TYPE I REGULATORY SUBUNIT-RELATED"/>
    <property type="match status" value="1"/>
</dbReference>
<dbReference type="OrthoDB" id="421226at2759"/>
<evidence type="ECO:0000256" key="1">
    <source>
        <dbReference type="ARBA" id="ARBA00005753"/>
    </source>
</evidence>
<keyword evidence="3" id="KW-0114">cAMP</keyword>
<reference evidence="6 7" key="1">
    <citation type="submission" date="2017-06" db="EMBL/GenBank/DDBJ databases">
        <title>A platform for efficient transgenesis in Macrostomum lignano, a flatworm model organism for stem cell research.</title>
        <authorList>
            <person name="Berezikov E."/>
        </authorList>
    </citation>
    <scope>NUCLEOTIDE SEQUENCE [LARGE SCALE GENOMIC DNA]</scope>
    <source>
        <strain evidence="6">DV1</strain>
        <tissue evidence="6">Whole organism</tissue>
    </source>
</reference>
<dbReference type="PANTHER" id="PTHR11635">
    <property type="entry name" value="CAMP-DEPENDENT PROTEIN KINASE REGULATORY CHAIN"/>
    <property type="match status" value="1"/>
</dbReference>
<name>A0A267GB38_9PLAT</name>
<dbReference type="GO" id="GO:0030552">
    <property type="term" value="F:cAMP binding"/>
    <property type="evidence" value="ECO:0007669"/>
    <property type="project" value="UniProtKB-KW"/>
</dbReference>
<evidence type="ECO:0000313" key="7">
    <source>
        <dbReference type="Proteomes" id="UP000215902"/>
    </source>
</evidence>
<evidence type="ECO:0000256" key="4">
    <source>
        <dbReference type="SAM" id="MobiDB-lite"/>
    </source>
</evidence>
<feature type="non-terminal residue" evidence="6">
    <location>
        <position position="1"/>
    </location>
</feature>
<dbReference type="EMBL" id="NIVC01000462">
    <property type="protein sequence ID" value="PAA82584.1"/>
    <property type="molecule type" value="Genomic_DNA"/>
</dbReference>
<dbReference type="SUPFAM" id="SSF51206">
    <property type="entry name" value="cAMP-binding domain-like"/>
    <property type="match status" value="2"/>
</dbReference>
<dbReference type="GO" id="GO:0005952">
    <property type="term" value="C:cAMP-dependent protein kinase complex"/>
    <property type="evidence" value="ECO:0007669"/>
    <property type="project" value="InterPro"/>
</dbReference>
<dbReference type="InterPro" id="IPR018490">
    <property type="entry name" value="cNMP-bd_dom_sf"/>
</dbReference>
<dbReference type="InterPro" id="IPR000595">
    <property type="entry name" value="cNMP-bd_dom"/>
</dbReference>
<dbReference type="AlphaFoldDB" id="A0A267GB38"/>
<dbReference type="SMART" id="SM00100">
    <property type="entry name" value="cNMP"/>
    <property type="match status" value="2"/>
</dbReference>
<protein>
    <recommendedName>
        <fullName evidence="5">Cyclic nucleotide-binding domain-containing protein</fullName>
    </recommendedName>
</protein>
<accession>A0A267GB38</accession>
<proteinExistence type="inferred from homology"/>
<feature type="region of interest" description="Disordered" evidence="4">
    <location>
        <begin position="30"/>
        <end position="54"/>
    </location>
</feature>
<keyword evidence="7" id="KW-1185">Reference proteome</keyword>
<evidence type="ECO:0000313" key="6">
    <source>
        <dbReference type="EMBL" id="PAA82584.1"/>
    </source>
</evidence>
<dbReference type="GO" id="GO:0034236">
    <property type="term" value="F:protein kinase A catalytic subunit binding"/>
    <property type="evidence" value="ECO:0007669"/>
    <property type="project" value="TreeGrafter"/>
</dbReference>
<evidence type="ECO:0000259" key="5">
    <source>
        <dbReference type="PROSITE" id="PS50042"/>
    </source>
</evidence>
<feature type="domain" description="Cyclic nucleotide-binding" evidence="5">
    <location>
        <begin position="276"/>
        <end position="374"/>
    </location>
</feature>
<dbReference type="InterPro" id="IPR050503">
    <property type="entry name" value="cAMP-dep_PK_reg_su-like"/>
</dbReference>
<evidence type="ECO:0000256" key="2">
    <source>
        <dbReference type="ARBA" id="ARBA00022566"/>
    </source>
</evidence>
<dbReference type="Pfam" id="PF00027">
    <property type="entry name" value="cNMP_binding"/>
    <property type="match status" value="2"/>
</dbReference>
<evidence type="ECO:0000256" key="3">
    <source>
        <dbReference type="ARBA" id="ARBA00023149"/>
    </source>
</evidence>
<dbReference type="GO" id="GO:0005829">
    <property type="term" value="C:cytosol"/>
    <property type="evidence" value="ECO:0007669"/>
    <property type="project" value="TreeGrafter"/>
</dbReference>
<sequence>TYLTNKYLLHKNWIKKYFFSLSLKHCAAMSKQGQRRPAANRRNDRALPDRGARQLISHHSTEAVAKPPLEMHQTQFVVDSEQDDSFLPPPATEESFNLKPKNESIMFSAFDVDDLQEKDFADVGQDTSKSAEEIEKLLGEIRGVALFDGYDDDELLKVVEYMYNKPVRSGEVIIHCGDVGDAFYVVKQGRFRCQTVSKFSIDESENPEQILREYENEGYFGELSLINQRPRAATVTALTDGALWVLNALRYAWLKQRRAIFNAERFEQMIKSIPLFCSHLSPSLVNRLIDSIEIVNTEAGEVLCRQGEPGDAMFFVMTGEVEALIGNRQVKRIGRGQFFGERALVLSENRAATCRALDKCRLAKLSKESFGMIIPDEVVERMRRNIAEYDRFATSDDGTSLDDVTDEYPSTASVYMEYFCQELRR</sequence>
<comment type="caution">
    <text evidence="6">The sequence shown here is derived from an EMBL/GenBank/DDBJ whole genome shotgun (WGS) entry which is preliminary data.</text>
</comment>
<keyword evidence="2" id="KW-0116">cAMP-binding</keyword>
<dbReference type="PROSITE" id="PS00889">
    <property type="entry name" value="CNMP_BINDING_2"/>
    <property type="match status" value="1"/>
</dbReference>
<dbReference type="CDD" id="cd00038">
    <property type="entry name" value="CAP_ED"/>
    <property type="match status" value="2"/>
</dbReference>
<dbReference type="PRINTS" id="PR00103">
    <property type="entry name" value="CAMPKINASE"/>
</dbReference>
<dbReference type="PROSITE" id="PS00888">
    <property type="entry name" value="CNMP_BINDING_1"/>
    <property type="match status" value="2"/>
</dbReference>
<dbReference type="Proteomes" id="UP000215902">
    <property type="component" value="Unassembled WGS sequence"/>
</dbReference>
<dbReference type="InterPro" id="IPR014710">
    <property type="entry name" value="RmlC-like_jellyroll"/>
</dbReference>
<organism evidence="6 7">
    <name type="scientific">Macrostomum lignano</name>
    <dbReference type="NCBI Taxonomy" id="282301"/>
    <lineage>
        <taxon>Eukaryota</taxon>
        <taxon>Metazoa</taxon>
        <taxon>Spiralia</taxon>
        <taxon>Lophotrochozoa</taxon>
        <taxon>Platyhelminthes</taxon>
        <taxon>Rhabditophora</taxon>
        <taxon>Macrostomorpha</taxon>
        <taxon>Macrostomida</taxon>
        <taxon>Macrostomidae</taxon>
        <taxon>Macrostomum</taxon>
    </lineage>
</organism>
<gene>
    <name evidence="6" type="ORF">BOX15_Mlig026382g3</name>
</gene>
<dbReference type="GO" id="GO:0004862">
    <property type="term" value="F:cAMP-dependent protein kinase inhibitor activity"/>
    <property type="evidence" value="ECO:0007669"/>
    <property type="project" value="TreeGrafter"/>
</dbReference>
<comment type="similarity">
    <text evidence="1">Belongs to the cAMP-dependent kinase regulatory chain family.</text>
</comment>
<keyword evidence="2" id="KW-0547">Nucleotide-binding</keyword>
<dbReference type="Gene3D" id="2.60.120.10">
    <property type="entry name" value="Jelly Rolls"/>
    <property type="match status" value="2"/>
</dbReference>
<feature type="compositionally biased region" description="Basic and acidic residues" evidence="4">
    <location>
        <begin position="41"/>
        <end position="52"/>
    </location>
</feature>
<dbReference type="InterPro" id="IPR018488">
    <property type="entry name" value="cNMP-bd_CS"/>
</dbReference>